<dbReference type="Gene3D" id="3.40.462.20">
    <property type="match status" value="1"/>
</dbReference>
<dbReference type="PATRIC" id="fig|1333857.3.peg.633"/>
<dbReference type="EMBL" id="ATAO01000068">
    <property type="protein sequence ID" value="EQM83630.1"/>
    <property type="molecule type" value="Genomic_DNA"/>
</dbReference>
<dbReference type="RefSeq" id="WP_021198612.1">
    <property type="nucleotide sequence ID" value="NZ_ATAO01000068.1"/>
</dbReference>
<keyword evidence="5" id="KW-0560">Oxidoreductase</keyword>
<evidence type="ECO:0000259" key="7">
    <source>
        <dbReference type="PROSITE" id="PS51387"/>
    </source>
</evidence>
<dbReference type="Pfam" id="PF01565">
    <property type="entry name" value="FAD_binding_4"/>
    <property type="match status" value="1"/>
</dbReference>
<evidence type="ECO:0000313" key="9">
    <source>
        <dbReference type="Proteomes" id="UP000016033"/>
    </source>
</evidence>
<evidence type="ECO:0000256" key="1">
    <source>
        <dbReference type="ARBA" id="ARBA00001974"/>
    </source>
</evidence>
<dbReference type="Gene3D" id="3.30.43.10">
    <property type="entry name" value="Uridine Diphospho-n-acetylenolpyruvylglucosamine Reductase, domain 2"/>
    <property type="match status" value="1"/>
</dbReference>
<name>T5KZ86_MICMQ</name>
<evidence type="ECO:0000256" key="2">
    <source>
        <dbReference type="ARBA" id="ARBA00005466"/>
    </source>
</evidence>
<comment type="caution">
    <text evidence="8">The sequence shown here is derived from an EMBL/GenBank/DDBJ whole genome shotgun (WGS) entry which is preliminary data.</text>
</comment>
<dbReference type="PROSITE" id="PS51387">
    <property type="entry name" value="FAD_PCMH"/>
    <property type="match status" value="1"/>
</dbReference>
<sequence>MSTHPALVALQERLTGTLLLPEDDAYDAARQPWNLAIEQRPDAVAIPADVDDLRALLSAARESGTPLAIQPNGHGASGSLAGTVLVRMGAFDDLEVDLESGIVRVGTGVRWGAVVEALEGSGWVAPAGTSPVVSVAGYTLGGGHSWFSRTAGLGSDNLRAAWVLRTDGTHERVDDDTDADLMWALRGAGGLVGIVTATEIDLVRAPAVWGANLTFDVADAPAVVRAVRDLAASAPSTLNVFLNSMRMPDAPQLPEEIRGRSFLTVQALSADGSQEELIDTIRRAGTVRREITGPTSPAALAAASNEPTDPTPGRGASMALSVLDDATIDALLEFRELPEQWPIMGIDIRMLGGALDAPRREGFASLESVGWLLHALVPVIPGVPAEPGEMSLEAFRELLGPNEASQTVATFLEPEQTLERCGSDDEIARLRDLRARFDPHAVLHDGRLPR</sequence>
<keyword evidence="3" id="KW-0285">Flavoprotein</keyword>
<evidence type="ECO:0000256" key="3">
    <source>
        <dbReference type="ARBA" id="ARBA00022630"/>
    </source>
</evidence>
<dbReference type="InterPro" id="IPR036318">
    <property type="entry name" value="FAD-bd_PCMH-like_sf"/>
</dbReference>
<dbReference type="InterPro" id="IPR016166">
    <property type="entry name" value="FAD-bd_PCMH"/>
</dbReference>
<evidence type="ECO:0000256" key="6">
    <source>
        <dbReference type="SAM" id="MobiDB-lite"/>
    </source>
</evidence>
<feature type="region of interest" description="Disordered" evidence="6">
    <location>
        <begin position="294"/>
        <end position="313"/>
    </location>
</feature>
<dbReference type="Gene3D" id="3.30.465.10">
    <property type="match status" value="1"/>
</dbReference>
<dbReference type="InterPro" id="IPR006094">
    <property type="entry name" value="Oxid_FAD_bind_N"/>
</dbReference>
<reference evidence="8 9" key="1">
    <citation type="journal article" date="2013" name="Genome Announc.">
        <title>Whole-genome sequences of five oyster-associated bacteria show potential for crude oil hydrocarbon degradation.</title>
        <authorList>
            <person name="Chauhan A."/>
            <person name="Green S."/>
            <person name="Pathak A."/>
            <person name="Thomas J."/>
            <person name="Venkatramanan R."/>
        </authorList>
    </citation>
    <scope>NUCLEOTIDE SEQUENCE [LARGE SCALE GENOMIC DNA]</scope>
    <source>
        <strain evidence="8 9">MF109</strain>
    </source>
</reference>
<dbReference type="InterPro" id="IPR016167">
    <property type="entry name" value="FAD-bd_PCMH_sub1"/>
</dbReference>
<evidence type="ECO:0000256" key="5">
    <source>
        <dbReference type="ARBA" id="ARBA00023002"/>
    </source>
</evidence>
<evidence type="ECO:0000256" key="4">
    <source>
        <dbReference type="ARBA" id="ARBA00022827"/>
    </source>
</evidence>
<organism evidence="8 9">
    <name type="scientific">Microbacterium maritypicum MF109</name>
    <dbReference type="NCBI Taxonomy" id="1333857"/>
    <lineage>
        <taxon>Bacteria</taxon>
        <taxon>Bacillati</taxon>
        <taxon>Actinomycetota</taxon>
        <taxon>Actinomycetes</taxon>
        <taxon>Micrococcales</taxon>
        <taxon>Microbacteriaceae</taxon>
        <taxon>Microbacterium</taxon>
    </lineage>
</organism>
<keyword evidence="4" id="KW-0274">FAD</keyword>
<evidence type="ECO:0000313" key="8">
    <source>
        <dbReference type="EMBL" id="EQM83630.1"/>
    </source>
</evidence>
<proteinExistence type="inferred from homology"/>
<dbReference type="AlphaFoldDB" id="T5KZ86"/>
<dbReference type="InterPro" id="IPR016169">
    <property type="entry name" value="FAD-bd_PCMH_sub2"/>
</dbReference>
<feature type="domain" description="FAD-binding PCMH-type" evidence="7">
    <location>
        <begin position="37"/>
        <end position="205"/>
    </location>
</feature>
<dbReference type="GO" id="GO:0016491">
    <property type="term" value="F:oxidoreductase activity"/>
    <property type="evidence" value="ECO:0007669"/>
    <property type="project" value="UniProtKB-KW"/>
</dbReference>
<dbReference type="PANTHER" id="PTHR42973">
    <property type="entry name" value="BINDING OXIDOREDUCTASE, PUTATIVE (AFU_ORTHOLOGUE AFUA_1G17690)-RELATED"/>
    <property type="match status" value="1"/>
</dbReference>
<gene>
    <name evidence="8" type="ORF">L687_12015</name>
</gene>
<accession>T5KZ86</accession>
<protein>
    <recommendedName>
        <fullName evidence="7">FAD-binding PCMH-type domain-containing protein</fullName>
    </recommendedName>
</protein>
<dbReference type="PANTHER" id="PTHR42973:SF39">
    <property type="entry name" value="FAD-BINDING PCMH-TYPE DOMAIN-CONTAINING PROTEIN"/>
    <property type="match status" value="1"/>
</dbReference>
<comment type="similarity">
    <text evidence="2">Belongs to the oxygen-dependent FAD-linked oxidoreductase family.</text>
</comment>
<dbReference type="InterPro" id="IPR050416">
    <property type="entry name" value="FAD-linked_Oxidoreductase"/>
</dbReference>
<comment type="cofactor">
    <cofactor evidence="1">
        <name>FAD</name>
        <dbReference type="ChEBI" id="CHEBI:57692"/>
    </cofactor>
</comment>
<dbReference type="SUPFAM" id="SSF56176">
    <property type="entry name" value="FAD-binding/transporter-associated domain-like"/>
    <property type="match status" value="1"/>
</dbReference>
<dbReference type="Proteomes" id="UP000016033">
    <property type="component" value="Unassembled WGS sequence"/>
</dbReference>
<dbReference type="GO" id="GO:0071949">
    <property type="term" value="F:FAD binding"/>
    <property type="evidence" value="ECO:0007669"/>
    <property type="project" value="InterPro"/>
</dbReference>